<proteinExistence type="predicted"/>
<dbReference type="Proteomes" id="UP000694728">
    <property type="component" value="Unplaced"/>
</dbReference>
<feature type="region of interest" description="Disordered" evidence="5">
    <location>
        <begin position="1"/>
        <end position="60"/>
    </location>
</feature>
<evidence type="ECO:0000256" key="5">
    <source>
        <dbReference type="SAM" id="MobiDB-lite"/>
    </source>
</evidence>
<name>A0A8D1L9D6_PIG</name>
<dbReference type="PANTHER" id="PTHR22710">
    <property type="entry name" value="X-RAY RADIATION RESISTANCE ASSOCIATED PROTEIN 1 XRRA1"/>
    <property type="match status" value="1"/>
</dbReference>
<evidence type="ECO:0000256" key="2">
    <source>
        <dbReference type="ARBA" id="ARBA00022490"/>
    </source>
</evidence>
<evidence type="ECO:0000313" key="7">
    <source>
        <dbReference type="Proteomes" id="UP000694728"/>
    </source>
</evidence>
<evidence type="ECO:0000256" key="1">
    <source>
        <dbReference type="ARBA" id="ARBA00004496"/>
    </source>
</evidence>
<dbReference type="PANTHER" id="PTHR22710:SF2">
    <property type="entry name" value="X-RAY RADIATION RESISTANCE-ASSOCIATED PROTEIN 1"/>
    <property type="match status" value="1"/>
</dbReference>
<sequence>EKGGEDGGLAASQESPGLGCPQNPTPHLVQQAATATARPAAGTAASPTTASATTGSPTLSSRRRHLSCLCVSLPSYLSEADWLELAAWRAARSTSGPVVQGWLTRGCQRKWPRGLLGLVVIRSSSHRLPPTRPAVASRLLRVGEGSGKRHRGATPRSPGGSPSCPPDRDVAPAETSEAEATPEAGKETGEETKKKGSQEVKDQGHGLLRSLQTGRWEALPEQLLSSQKSASDARGREASVTSLTSKRYILRFPALETLMLDDNKLSHPSCFASLAGLRSRFSSEMGLETGLEAGEVPGKGPNPGCSPSCGCLRPQMTNRIIQCCP</sequence>
<feature type="compositionally biased region" description="Low complexity" evidence="5">
    <location>
        <begin position="172"/>
        <end position="183"/>
    </location>
</feature>
<dbReference type="GO" id="GO:0005737">
    <property type="term" value="C:cytoplasm"/>
    <property type="evidence" value="ECO:0007669"/>
    <property type="project" value="UniProtKB-SubCell"/>
</dbReference>
<dbReference type="AlphaFoldDB" id="A0A8D1L9D6"/>
<comment type="subcellular location">
    <subcellularLocation>
        <location evidence="1">Cytoplasm</location>
    </subcellularLocation>
</comment>
<feature type="compositionally biased region" description="Basic and acidic residues" evidence="5">
    <location>
        <begin position="184"/>
        <end position="204"/>
    </location>
</feature>
<keyword evidence="2" id="KW-0963">Cytoplasm</keyword>
<feature type="region of interest" description="Disordered" evidence="5">
    <location>
        <begin position="126"/>
        <end position="205"/>
    </location>
</feature>
<keyword evidence="3" id="KW-0433">Leucine-rich repeat</keyword>
<accession>A0A8D1L9D6</accession>
<evidence type="ECO:0000256" key="4">
    <source>
        <dbReference type="ARBA" id="ARBA00022737"/>
    </source>
</evidence>
<protein>
    <submittedName>
        <fullName evidence="6">Uncharacterized protein</fullName>
    </submittedName>
</protein>
<evidence type="ECO:0000313" key="6">
    <source>
        <dbReference type="Ensembl" id="ENSSSCP00045046081.1"/>
    </source>
</evidence>
<feature type="compositionally biased region" description="Low complexity" evidence="5">
    <location>
        <begin position="32"/>
        <end position="58"/>
    </location>
</feature>
<keyword evidence="4" id="KW-0677">Repeat</keyword>
<reference evidence="6" key="1">
    <citation type="submission" date="2025-08" db="UniProtKB">
        <authorList>
            <consortium name="Ensembl"/>
        </authorList>
    </citation>
    <scope>IDENTIFICATION</scope>
</reference>
<dbReference type="Ensembl" id="ENSSSCT00045065130.1">
    <property type="protein sequence ID" value="ENSSSCP00045046081.1"/>
    <property type="gene ID" value="ENSSSCG00045037701.1"/>
</dbReference>
<organism evidence="6 7">
    <name type="scientific">Sus scrofa</name>
    <name type="common">Pig</name>
    <dbReference type="NCBI Taxonomy" id="9823"/>
    <lineage>
        <taxon>Eukaryota</taxon>
        <taxon>Metazoa</taxon>
        <taxon>Chordata</taxon>
        <taxon>Craniata</taxon>
        <taxon>Vertebrata</taxon>
        <taxon>Euteleostomi</taxon>
        <taxon>Mammalia</taxon>
        <taxon>Eutheria</taxon>
        <taxon>Laurasiatheria</taxon>
        <taxon>Artiodactyla</taxon>
        <taxon>Suina</taxon>
        <taxon>Suidae</taxon>
        <taxon>Sus</taxon>
    </lineage>
</organism>
<evidence type="ECO:0000256" key="3">
    <source>
        <dbReference type="ARBA" id="ARBA00022614"/>
    </source>
</evidence>